<dbReference type="EMBL" id="MLCO01000318">
    <property type="protein sequence ID" value="ONG46379.1"/>
    <property type="molecule type" value="Genomic_DNA"/>
</dbReference>
<dbReference type="RefSeq" id="WP_076960066.1">
    <property type="nucleotide sequence ID" value="NZ_MLCO01000318.1"/>
</dbReference>
<feature type="transmembrane region" description="Helical" evidence="4">
    <location>
        <begin position="132"/>
        <end position="153"/>
    </location>
</feature>
<feature type="transmembrane region" description="Helical" evidence="4">
    <location>
        <begin position="270"/>
        <end position="291"/>
    </location>
</feature>
<evidence type="ECO:0000256" key="4">
    <source>
        <dbReference type="SAM" id="Phobius"/>
    </source>
</evidence>
<feature type="transmembrane region" description="Helical" evidence="4">
    <location>
        <begin position="297"/>
        <end position="320"/>
    </location>
</feature>
<dbReference type="PROSITE" id="PS50850">
    <property type="entry name" value="MFS"/>
    <property type="match status" value="1"/>
</dbReference>
<dbReference type="SUPFAM" id="SSF103473">
    <property type="entry name" value="MFS general substrate transporter"/>
    <property type="match status" value="1"/>
</dbReference>
<feature type="transmembrane region" description="Helical" evidence="4">
    <location>
        <begin position="73"/>
        <end position="91"/>
    </location>
</feature>
<feature type="transmembrane region" description="Helical" evidence="4">
    <location>
        <begin position="203"/>
        <end position="221"/>
    </location>
</feature>
<sequence length="394" mass="39480">MPRHLAILIILAVTQITGWGAVGVLPVIARPVAEEFGATLPEIFLGSSVMFVAMALAAPWAGRGFRRFGTRQAMAAGAAAIGLGLLLLAAAPGLAAFWAAWALLGVAGALFLTTAAYAYLAEVAEDAARGLIGTLMLATGLASSVFWPVTAFLEHAIGWRGAAGLYGAAMLLLVAPLVRLGLPAAGAATAAPGASGMARPGKIFGLLVAAIALNSFVTFGIEALGITLLQAMGAELPAAIAIASLLGVFKVGGRVIDLLGGQRWDGLSTGLVAGGMIPLGLAAIGLGGAGWLPVGLFLLLFGLGSGAFAVARATMPLVFYSRGDYAAAMARIALPMNLINALAPPALAALLSGIGPQAVLALLGALSLGAFALLLRLRMLRGRAAGGSGYSAKR</sequence>
<evidence type="ECO:0000259" key="5">
    <source>
        <dbReference type="PROSITE" id="PS50850"/>
    </source>
</evidence>
<dbReference type="Gene3D" id="1.20.1250.20">
    <property type="entry name" value="MFS general substrate transporter like domains"/>
    <property type="match status" value="1"/>
</dbReference>
<feature type="transmembrane region" description="Helical" evidence="4">
    <location>
        <begin position="227"/>
        <end position="249"/>
    </location>
</feature>
<feature type="domain" description="Major facilitator superfamily (MFS) profile" evidence="5">
    <location>
        <begin position="7"/>
        <end position="382"/>
    </location>
</feature>
<keyword evidence="2 4" id="KW-1133">Transmembrane helix</keyword>
<keyword evidence="3 4" id="KW-0472">Membrane</keyword>
<feature type="transmembrane region" description="Helical" evidence="4">
    <location>
        <begin position="165"/>
        <end position="191"/>
    </location>
</feature>
<feature type="transmembrane region" description="Helical" evidence="4">
    <location>
        <begin position="357"/>
        <end position="375"/>
    </location>
</feature>
<evidence type="ECO:0000256" key="1">
    <source>
        <dbReference type="ARBA" id="ARBA00022692"/>
    </source>
</evidence>
<evidence type="ECO:0000256" key="3">
    <source>
        <dbReference type="ARBA" id="ARBA00023136"/>
    </source>
</evidence>
<organism evidence="6 7">
    <name type="scientific">Teichococcus deserti</name>
    <dbReference type="NCBI Taxonomy" id="1817963"/>
    <lineage>
        <taxon>Bacteria</taxon>
        <taxon>Pseudomonadati</taxon>
        <taxon>Pseudomonadota</taxon>
        <taxon>Alphaproteobacteria</taxon>
        <taxon>Acetobacterales</taxon>
        <taxon>Roseomonadaceae</taxon>
        <taxon>Roseomonas</taxon>
    </lineage>
</organism>
<dbReference type="OrthoDB" id="7200137at2"/>
<evidence type="ECO:0000313" key="6">
    <source>
        <dbReference type="EMBL" id="ONG46379.1"/>
    </source>
</evidence>
<keyword evidence="7" id="KW-1185">Reference proteome</keyword>
<name>A0A1V2GVT0_9PROT</name>
<comment type="caution">
    <text evidence="6">The sequence shown here is derived from an EMBL/GenBank/DDBJ whole genome shotgun (WGS) entry which is preliminary data.</text>
</comment>
<dbReference type="AlphaFoldDB" id="A0A1V2GVT0"/>
<evidence type="ECO:0000256" key="2">
    <source>
        <dbReference type="ARBA" id="ARBA00022989"/>
    </source>
</evidence>
<dbReference type="Proteomes" id="UP000188879">
    <property type="component" value="Unassembled WGS sequence"/>
</dbReference>
<feature type="transmembrane region" description="Helical" evidence="4">
    <location>
        <begin position="97"/>
        <end position="120"/>
    </location>
</feature>
<dbReference type="InterPro" id="IPR036259">
    <property type="entry name" value="MFS_trans_sf"/>
</dbReference>
<protein>
    <submittedName>
        <fullName evidence="6">MFS transporter</fullName>
    </submittedName>
</protein>
<accession>A0A1V2GVT0</accession>
<dbReference type="InterPro" id="IPR011701">
    <property type="entry name" value="MFS"/>
</dbReference>
<dbReference type="GO" id="GO:0022857">
    <property type="term" value="F:transmembrane transporter activity"/>
    <property type="evidence" value="ECO:0007669"/>
    <property type="project" value="InterPro"/>
</dbReference>
<keyword evidence="1 4" id="KW-0812">Transmembrane</keyword>
<dbReference type="InterPro" id="IPR020846">
    <property type="entry name" value="MFS_dom"/>
</dbReference>
<feature type="transmembrane region" description="Helical" evidence="4">
    <location>
        <begin position="332"/>
        <end position="351"/>
    </location>
</feature>
<gene>
    <name evidence="6" type="ORF">BKE38_25370</name>
</gene>
<reference evidence="6 7" key="1">
    <citation type="submission" date="2016-10" db="EMBL/GenBank/DDBJ databases">
        <title>Draft Genome sequence of Roseomonas sp. strain M3.</title>
        <authorList>
            <person name="Subhash Y."/>
            <person name="Lee S."/>
        </authorList>
    </citation>
    <scope>NUCLEOTIDE SEQUENCE [LARGE SCALE GENOMIC DNA]</scope>
    <source>
        <strain evidence="6 7">M3</strain>
    </source>
</reference>
<dbReference type="Pfam" id="PF07690">
    <property type="entry name" value="MFS_1"/>
    <property type="match status" value="1"/>
</dbReference>
<feature type="transmembrane region" description="Helical" evidence="4">
    <location>
        <begin position="44"/>
        <end position="61"/>
    </location>
</feature>
<evidence type="ECO:0000313" key="7">
    <source>
        <dbReference type="Proteomes" id="UP000188879"/>
    </source>
</evidence>
<proteinExistence type="predicted"/>